<dbReference type="SUPFAM" id="SSF49265">
    <property type="entry name" value="Fibronectin type III"/>
    <property type="match status" value="1"/>
</dbReference>
<evidence type="ECO:0000256" key="1">
    <source>
        <dbReference type="SAM" id="MobiDB-lite"/>
    </source>
</evidence>
<dbReference type="InterPro" id="IPR036116">
    <property type="entry name" value="FN3_sf"/>
</dbReference>
<gene>
    <name evidence="2" type="ORF">OCBIM_22021942mg</name>
</gene>
<dbReference type="PANTHER" id="PTHR16897">
    <property type="entry name" value="OS10G0105400 PROTEIN"/>
    <property type="match status" value="1"/>
</dbReference>
<dbReference type="OrthoDB" id="6114161at2759"/>
<dbReference type="EMBL" id="KQ419136">
    <property type="protein sequence ID" value="KOF84518.1"/>
    <property type="molecule type" value="Genomic_DNA"/>
</dbReference>
<feature type="region of interest" description="Disordered" evidence="1">
    <location>
        <begin position="1"/>
        <end position="20"/>
    </location>
</feature>
<accession>A0A0L8H5H2</accession>
<proteinExistence type="predicted"/>
<reference evidence="2" key="1">
    <citation type="submission" date="2015-07" db="EMBL/GenBank/DDBJ databases">
        <title>MeaNS - Measles Nucleotide Surveillance Program.</title>
        <authorList>
            <person name="Tran T."/>
            <person name="Druce J."/>
        </authorList>
    </citation>
    <scope>NUCLEOTIDE SEQUENCE</scope>
    <source>
        <strain evidence="2">UCB-OBI-ISO-001</strain>
        <tissue evidence="2">Gonad</tissue>
    </source>
</reference>
<name>A0A0L8H5H2_OCTBM</name>
<feature type="compositionally biased region" description="Polar residues" evidence="1">
    <location>
        <begin position="9"/>
        <end position="18"/>
    </location>
</feature>
<feature type="region of interest" description="Disordered" evidence="1">
    <location>
        <begin position="36"/>
        <end position="115"/>
    </location>
</feature>
<organism evidence="2">
    <name type="scientific">Octopus bimaculoides</name>
    <name type="common">California two-spotted octopus</name>
    <dbReference type="NCBI Taxonomy" id="37653"/>
    <lineage>
        <taxon>Eukaryota</taxon>
        <taxon>Metazoa</taxon>
        <taxon>Spiralia</taxon>
        <taxon>Lophotrochozoa</taxon>
        <taxon>Mollusca</taxon>
        <taxon>Cephalopoda</taxon>
        <taxon>Coleoidea</taxon>
        <taxon>Octopodiformes</taxon>
        <taxon>Octopoda</taxon>
        <taxon>Incirrata</taxon>
        <taxon>Octopodidae</taxon>
        <taxon>Octopus</taxon>
    </lineage>
</organism>
<dbReference type="PANTHER" id="PTHR16897:SF2">
    <property type="entry name" value="OS03G0226600 PROTEIN"/>
    <property type="match status" value="1"/>
</dbReference>
<sequence length="3166" mass="353800">MKLPEEGTCNRNFSQGFPSKSKVYCSRSFQLVNFTMEHGDREEEGDDDDDDKDVDSSEVEHDDNDDSDGNNNNSDDIDGDDDDNDDDGGGGGGGDDDDEEEEEEETRLCTEFTSYGGGYSTVKPINSSPSPTQYYRQTASTETKCFQYDRKAPQHCSETLQCDLEPLKVIPTLSQSPNVTIMFDGWFDGNVYKNGTGNNGVESYEVVVHPMTVTGDKLQVDQTKTLYKYKSVNETTLELSLSAGSGVYAVYLTIKDFAHNAQFARRFFLYDNNSLIEARNIPLPKVISKTGRSDIPWYSDEEDVCITWYNLFMNTFLETYLKPIKEDNTIPEKYDHTSGLLNINGTENIQGIDQFTYRFQVNNGNISVENLTSSNNNQTQCFQDTLQDGDSLRIWVTARDIMNQTLSKNITIYIDRSAPSIEKFSLTKDGHQRLYMHNSSDLSSMVVNIDAIDQHSGLKQVQWILGTKDGSNDIGTGSLPVVKLGDYVSCTPETPCYCPKYGPCQMKNFTLTLNALIAARTHKGQHNRHYFAAIRVENMAGLFNEEHLDIVLDESPPSTGSVREGKNTLPDLDFTGSENLTVNWNGFVDHESDIYYYVVGVAPRCLTKLELTSPCYSCNISYDIINTTKTSAQFSLKKAGKYFSTVIAYNYALEASDAVCSDGVVYDESPPKLKDVVLTGAKTQETVACYNGKVWRINFDLTKKLLTPAEACFQNCSSIASNSILEILKERISDTIVKANICPNNFSSSQINLIGIPSNNIHLSWKYIEDESEILDFFVGISSSHQLEQHPDIMAYTSTNQKTRFQKHRLGIKPGDRFYIFIRSVNKAMYSKTTVIGPLVYDQSPPLYNGGLNVSLNDEFINVLWQNDSFYDPEENTDLLITYQIKNSLTKEAVTPKWTVQGHSICSGELHCIKLNIDKLGIAEPETSLSYFFELNIFNMAGLFTTAASPHFHLPMKHPFNHGRVIDLNPASESDKQIHMHSTLNKACICLKDFHPSMKLLVGIGSNRFTADVVPFQPVTNKRRYCISSPNIKSFHQYFTVVNMTMHLRSLLIASDGFIIIDQQKIEKQMNIFNGQNGCSHNDSIKISFHNNAKTKIFEVKFLQDIVVGHLYMIGFEAADGHFNVSGNMVKTMPHQSVSFNNTVYRSFIALNPRPTIQVSFRQGLTNRNKIPQPILRTCPVSVNFQTSKHQMSANWEIKGPYSQYVTHFKLRLVDRTCLNNGGKICSVMNPHHLEKVFHANQKNLNLISGHKYSFSIQACAGEAGCTKPVLSAGALILDKIPTEGKIQAHLLASQNGSQIKVQWEGFNCISGSHMTDPIVFQLNAFYQNQSLFHPAHYIMNPKNQKIFQDQIMFNRTLQGTETISLTTYCLSGLTRETKVSLLIDNQDSKTSDTNLEICEFRTDLAASVNLLSVTDPKVIDRFCSHNETDFISHMNGQVGAIVTEFAVTVSDWFLMFVAEPPKDQCSSTINCLKTLKSNSKTIIFDIKDIPPNKIYYICVKGVKSLPSGIFQPYGSCGDGFLVDANPPLKGHVVIENSYNGFLSTLDTIVIHWDGFTDKNTVFINPFYPRIASYSYFVGSYPGTHDIVAPVDVGVTSQAVCEKLSLPNGQQIFVTVTAYDLSSLSVDATSEAVIIDISPPQNGTLNIGSVTGHFHYIDTNELTIYWNGFTDQESGIISKMLGIGTLPLQDNIMAFYEQPKEFSEIGDKSVLKDGQEYYATLKVINGAGLENTAVSEAFITDSSPPIEGIVMEVSSTAKGAKHRGDKQGLSRLYQPQCVTGTKPEMFGGWNRVKFFRSFMFFNKFQHPIVGCFKVFDQSDCGGFVHKFKLDQASTSLSSGKSDTEYQRDISKLEAQWLGFSDPHTGILFYRAGVGTAPLQDDVIRMTNMGQETGHIWKRAYTPGIKYYVTVEACNKAFLCSRSASNGVIMDNSPPLSGTVEVGTDRHHRTYQAHQSTLNIQWTGFFDPHSSMQKFEYCIGKMPFLCDILQWQPALLTTSVVALNLNLPLNTLLYASVMGYNNVGLTSTGSSAGFYIDKTPPKVLMPPKVLNLHKLSTNGNVFYTTDSSVLSLEWSFKDDESPIVDRFLMLYPHHSGTTFSKEFQLPPMDHATLVLKGKDRLQDGSLYNISMAACNAAGLCTFADALQQIYVDSTAPSMGHFKPDKLSWDTVSENGVNLTRLNLVWYNFEDGESGISRYHLTIRHLSNQLLSKPITVPHKSGMKYQSARAILNELLIPPDELIIEILAENGVGLYSAVFKLTVEMVSGSIQGDYGLLDIQKHSCSIQYCNNDCTCAASGKKCQVLSKASMKCHSLPEENTSLSIDVLNDKGFIVSAKCLTAYWKVNNISAVQRFEWSAGIKGSSFGDGIFNILKENPWKDIGLQDHVTYCLPKGQDLLASEEYKFYIKAWYSADQFRVFTSPDTINLDLSAPVVRRGASVRDTTKGCGEEDVDYMTAVTTIAACWKGVFKESQSVLTHFIVMAGTAPGYGDLLPAEILPANITEKVSQVKLEKGSSYYFTVVAVNNLGLFVSLSSDGFVFDDTPPLAGIVYNTEIYRSSHHQNLQKSFGISWHGFEDAHSAVQEYVVAMGPSKLANAISPFTSVGIATHHKFEVLNLEQSKCYVGYVQAVDAAGHRSNISRSPEVCIDRTPPEGFMCDSTKIIIQKEFEVNNNSLQDQDQHFITTLQLQWHKIYYISFTVLSHIYRQNIILYIGDYAARIPPRILSDTSQFKFHFISRENGRKNVSLQINTGRDLPPKFQMSVEECISVSSDVNSALELWQTSPTTISVSLQVQDEDSDIRHIYIGAGTTPHGFQINQLAHVSPSGIHTIYSESFFHGQQVYVTAQVENEAGLVATFTKSVTVDKTPPVISMEYFVISHDQPTTILVEAKWKSKDKESGIYKCYYSIGTSEDNTAFVQKTEISASSKISKILSTKSVGNKPIIMNVNCINNAGLAFSLISRPKSVSKLHNHTKVRMIPVNEWSNTNSCCIQSHQSQLKVVIEHSDQTQDDYVCRITENGKIYMNWMSVGYHRQLTFKYLTLRDGYTYQAEIKRNHTTKKTEILRSNDVVVDSSKPELTGSSLSWKRLSVSSVEISWQNVFRENNYQRNTYMVNIGSQEGSSNIVHRAETTETSLVFQVKSSVKTLYVSIMAIYETNLSNIFSTNLYLS</sequence>
<feature type="compositionally biased region" description="Acidic residues" evidence="1">
    <location>
        <begin position="75"/>
        <end position="105"/>
    </location>
</feature>
<protein>
    <submittedName>
        <fullName evidence="2">Uncharacterized protein</fullName>
    </submittedName>
</protein>
<feature type="compositionally biased region" description="Acidic residues" evidence="1">
    <location>
        <begin position="42"/>
        <end position="53"/>
    </location>
</feature>
<evidence type="ECO:0000313" key="2">
    <source>
        <dbReference type="EMBL" id="KOF84518.1"/>
    </source>
</evidence>